<dbReference type="PROSITE" id="PS01305">
    <property type="entry name" value="MOAA_NIFB_PQQE"/>
    <property type="match status" value="1"/>
</dbReference>
<feature type="binding site" evidence="12">
    <location>
        <position position="81"/>
    </location>
    <ligand>
        <name>GTP</name>
        <dbReference type="ChEBI" id="CHEBI:37565"/>
    </ligand>
</feature>
<dbReference type="SUPFAM" id="SSF102114">
    <property type="entry name" value="Radical SAM enzymes"/>
    <property type="match status" value="1"/>
</dbReference>
<keyword evidence="10 12" id="KW-0456">Lyase</keyword>
<dbReference type="RefSeq" id="WP_072660437.1">
    <property type="nucleotide sequence ID" value="NZ_BDFD01000021.1"/>
</dbReference>
<keyword evidence="5 12" id="KW-0547">Nucleotide-binding</keyword>
<comment type="subunit">
    <text evidence="12">Monomer and homodimer.</text>
</comment>
<feature type="binding site" evidence="12">
    <location>
        <position position="172"/>
    </location>
    <ligand>
        <name>GTP</name>
        <dbReference type="ChEBI" id="CHEBI:37565"/>
    </ligand>
</feature>
<accession>A0A1L8CQH1</accession>
<comment type="cofactor">
    <cofactor evidence="12">
        <name>[4Fe-4S] cluster</name>
        <dbReference type="ChEBI" id="CHEBI:49883"/>
    </cofactor>
    <text evidence="12">Binds 2 [4Fe-4S] clusters. Binds 1 [4Fe-4S] cluster coordinated with 3 cysteines and an exchangeable S-adenosyl-L-methionine and 1 [4Fe-4S] cluster coordinated with 3 cysteines and the GTP-derived substrate.</text>
</comment>
<dbReference type="InterPro" id="IPR013483">
    <property type="entry name" value="MoaA"/>
</dbReference>
<dbReference type="InterPro" id="IPR058240">
    <property type="entry name" value="rSAM_sf"/>
</dbReference>
<evidence type="ECO:0000313" key="15">
    <source>
        <dbReference type="Proteomes" id="UP000231632"/>
    </source>
</evidence>
<evidence type="ECO:0000256" key="3">
    <source>
        <dbReference type="ARBA" id="ARBA00022691"/>
    </source>
</evidence>
<keyword evidence="2 12" id="KW-0004">4Fe-4S</keyword>
<feature type="binding site" evidence="12">
    <location>
        <position position="43"/>
    </location>
    <ligand>
        <name>S-adenosyl-L-methionine</name>
        <dbReference type="ChEBI" id="CHEBI:59789"/>
    </ligand>
</feature>
<feature type="binding site" evidence="12">
    <location>
        <position position="37"/>
    </location>
    <ligand>
        <name>[4Fe-4S] cluster</name>
        <dbReference type="ChEBI" id="CHEBI:49883"/>
        <label>1</label>
        <note>4Fe-4S-S-AdoMet</note>
    </ligand>
</feature>
<feature type="binding site" evidence="12">
    <location>
        <position position="30"/>
    </location>
    <ligand>
        <name>GTP</name>
        <dbReference type="ChEBI" id="CHEBI:37565"/>
    </ligand>
</feature>
<evidence type="ECO:0000256" key="7">
    <source>
        <dbReference type="ARBA" id="ARBA00023014"/>
    </source>
</evidence>
<dbReference type="SFLD" id="SFLDS00029">
    <property type="entry name" value="Radical_SAM"/>
    <property type="match status" value="1"/>
</dbReference>
<dbReference type="EMBL" id="BDFD01000021">
    <property type="protein sequence ID" value="GAV21133.1"/>
    <property type="molecule type" value="Genomic_DNA"/>
</dbReference>
<evidence type="ECO:0000256" key="8">
    <source>
        <dbReference type="ARBA" id="ARBA00023134"/>
    </source>
</evidence>
<feature type="binding site" evidence="12">
    <location>
        <position position="277"/>
    </location>
    <ligand>
        <name>[4Fe-4S] cluster</name>
        <dbReference type="ChEBI" id="CHEBI:49883"/>
        <label>2</label>
        <note>4Fe-4S-substrate</note>
    </ligand>
</feature>
<dbReference type="Gene3D" id="3.20.20.70">
    <property type="entry name" value="Aldolase class I"/>
    <property type="match status" value="1"/>
</dbReference>
<keyword evidence="15" id="KW-1185">Reference proteome</keyword>
<feature type="binding site" evidence="12">
    <location>
        <position position="85"/>
    </location>
    <ligand>
        <name>S-adenosyl-L-methionine</name>
        <dbReference type="ChEBI" id="CHEBI:59789"/>
    </ligand>
</feature>
<feature type="binding site" evidence="12">
    <location>
        <begin position="279"/>
        <end position="281"/>
    </location>
    <ligand>
        <name>GTP</name>
        <dbReference type="ChEBI" id="CHEBI:37565"/>
    </ligand>
</feature>
<dbReference type="HAMAP" id="MF_01225_B">
    <property type="entry name" value="MoaA_B"/>
    <property type="match status" value="1"/>
</dbReference>
<dbReference type="PANTHER" id="PTHR22960:SF0">
    <property type="entry name" value="MOLYBDENUM COFACTOR BIOSYNTHESIS PROTEIN 1"/>
    <property type="match status" value="1"/>
</dbReference>
<feature type="binding site" evidence="12">
    <location>
        <position position="136"/>
    </location>
    <ligand>
        <name>S-adenosyl-L-methionine</name>
        <dbReference type="ChEBI" id="CHEBI:59789"/>
    </ligand>
</feature>
<comment type="catalytic activity">
    <reaction evidence="11 12">
        <text>GTP + AH2 + S-adenosyl-L-methionine = (8S)-3',8-cyclo-7,8-dihydroguanosine 5'-triphosphate + 5'-deoxyadenosine + L-methionine + A + H(+)</text>
        <dbReference type="Rhea" id="RHEA:49576"/>
        <dbReference type="ChEBI" id="CHEBI:13193"/>
        <dbReference type="ChEBI" id="CHEBI:15378"/>
        <dbReference type="ChEBI" id="CHEBI:17319"/>
        <dbReference type="ChEBI" id="CHEBI:17499"/>
        <dbReference type="ChEBI" id="CHEBI:37565"/>
        <dbReference type="ChEBI" id="CHEBI:57844"/>
        <dbReference type="ChEBI" id="CHEBI:59789"/>
        <dbReference type="ChEBI" id="CHEBI:131766"/>
        <dbReference type="EC" id="4.1.99.22"/>
    </reaction>
</comment>
<keyword evidence="3 12" id="KW-0949">S-adenosyl-L-methionine</keyword>
<dbReference type="SFLD" id="SFLDG01067">
    <property type="entry name" value="SPASM/twitch_domain_containing"/>
    <property type="match status" value="1"/>
</dbReference>
<dbReference type="NCBIfam" id="TIGR02666">
    <property type="entry name" value="moaA"/>
    <property type="match status" value="1"/>
</dbReference>
<organism evidence="14 15">
    <name type="scientific">Mariprofundus micogutta</name>
    <dbReference type="NCBI Taxonomy" id="1921010"/>
    <lineage>
        <taxon>Bacteria</taxon>
        <taxon>Pseudomonadati</taxon>
        <taxon>Pseudomonadota</taxon>
        <taxon>Candidatius Mariprofundia</taxon>
        <taxon>Mariprofundales</taxon>
        <taxon>Mariprofundaceae</taxon>
        <taxon>Mariprofundus</taxon>
    </lineage>
</organism>
<keyword evidence="8 12" id="KW-0342">GTP-binding</keyword>
<dbReference type="EC" id="4.1.99.22" evidence="1 12"/>
<dbReference type="SFLD" id="SFLDG01383">
    <property type="entry name" value="cyclic_pyranopterin_phosphate"/>
    <property type="match status" value="1"/>
</dbReference>
<dbReference type="InterPro" id="IPR006638">
    <property type="entry name" value="Elp3/MiaA/NifB-like_rSAM"/>
</dbReference>
<dbReference type="InterPro" id="IPR040064">
    <property type="entry name" value="MoaA-like"/>
</dbReference>
<feature type="binding site" evidence="12">
    <location>
        <position position="274"/>
    </location>
    <ligand>
        <name>[4Fe-4S] cluster</name>
        <dbReference type="ChEBI" id="CHEBI:49883"/>
        <label>2</label>
        <note>4Fe-4S-substrate</note>
    </ligand>
</feature>
<dbReference type="CDD" id="cd01335">
    <property type="entry name" value="Radical_SAM"/>
    <property type="match status" value="1"/>
</dbReference>
<keyword evidence="9 12" id="KW-0501">Molybdenum cofactor biosynthesis</keyword>
<feature type="binding site" evidence="12">
    <location>
        <position position="210"/>
    </location>
    <ligand>
        <name>S-adenosyl-L-methionine</name>
        <dbReference type="ChEBI" id="CHEBI:59789"/>
    </ligand>
</feature>
<name>A0A1L8CQH1_9PROT</name>
<dbReference type="PROSITE" id="PS51918">
    <property type="entry name" value="RADICAL_SAM"/>
    <property type="match status" value="1"/>
</dbReference>
<gene>
    <name evidence="12" type="primary">moaA</name>
    <name evidence="14" type="ORF">MMIC_P2113</name>
</gene>
<feature type="binding site" evidence="12">
    <location>
        <position position="41"/>
    </location>
    <ligand>
        <name>[4Fe-4S] cluster</name>
        <dbReference type="ChEBI" id="CHEBI:49883"/>
        <label>1</label>
        <note>4Fe-4S-S-AdoMet</note>
    </ligand>
</feature>
<evidence type="ECO:0000256" key="12">
    <source>
        <dbReference type="HAMAP-Rule" id="MF_01225"/>
    </source>
</evidence>
<evidence type="ECO:0000256" key="4">
    <source>
        <dbReference type="ARBA" id="ARBA00022723"/>
    </source>
</evidence>
<evidence type="ECO:0000256" key="6">
    <source>
        <dbReference type="ARBA" id="ARBA00023004"/>
    </source>
</evidence>
<keyword evidence="4 12" id="KW-0479">Metal-binding</keyword>
<dbReference type="Pfam" id="PF06463">
    <property type="entry name" value="Mob_synth_C"/>
    <property type="match status" value="1"/>
</dbReference>
<comment type="function">
    <text evidence="12">Catalyzes the cyclization of GTP to (8S)-3',8-cyclo-7,8-dihydroguanosine 5'-triphosphate.</text>
</comment>
<feature type="domain" description="Radical SAM core" evidence="13">
    <location>
        <begin position="21"/>
        <end position="250"/>
    </location>
</feature>
<comment type="pathway">
    <text evidence="12">Cofactor biosynthesis; molybdopterin biosynthesis.</text>
</comment>
<dbReference type="SFLD" id="SFLDG01386">
    <property type="entry name" value="main_SPASM_domain-containing"/>
    <property type="match status" value="1"/>
</dbReference>
<reference evidence="14 15" key="1">
    <citation type="journal article" date="2017" name="Arch. Microbiol.">
        <title>Mariprofundus micogutta sp. nov., a novel iron-oxidizing zetaproteobacterium isolated from a deep-sea hydrothermal field at the Bayonnaise knoll of the Izu-Ogasawara arc, and a description of Mariprofundales ord. nov. and Zetaproteobacteria classis nov.</title>
        <authorList>
            <person name="Makita H."/>
            <person name="Tanaka E."/>
            <person name="Mitsunobu S."/>
            <person name="Miyazaki M."/>
            <person name="Nunoura T."/>
            <person name="Uematsu K."/>
            <person name="Takaki Y."/>
            <person name="Nishi S."/>
            <person name="Shimamura S."/>
            <person name="Takai K."/>
        </authorList>
    </citation>
    <scope>NUCLEOTIDE SEQUENCE [LARGE SCALE GENOMIC DNA]</scope>
    <source>
        <strain evidence="14 15">ET2</strain>
    </source>
</reference>
<feature type="binding site" evidence="12">
    <location>
        <position position="112"/>
    </location>
    <ligand>
        <name>GTP</name>
        <dbReference type="ChEBI" id="CHEBI:37565"/>
    </ligand>
</feature>
<dbReference type="Proteomes" id="UP000231632">
    <property type="component" value="Unassembled WGS sequence"/>
</dbReference>
<dbReference type="AlphaFoldDB" id="A0A1L8CQH1"/>
<evidence type="ECO:0000256" key="5">
    <source>
        <dbReference type="ARBA" id="ARBA00022741"/>
    </source>
</evidence>
<dbReference type="InterPro" id="IPR050105">
    <property type="entry name" value="MoCo_biosynth_MoaA/MoaC"/>
</dbReference>
<dbReference type="GO" id="GO:0006777">
    <property type="term" value="P:Mo-molybdopterin cofactor biosynthetic process"/>
    <property type="evidence" value="ECO:0007669"/>
    <property type="project" value="UniProtKB-UniRule"/>
</dbReference>
<keyword evidence="7 12" id="KW-0411">Iron-sulfur</keyword>
<evidence type="ECO:0000256" key="2">
    <source>
        <dbReference type="ARBA" id="ARBA00022485"/>
    </source>
</evidence>
<dbReference type="OrthoDB" id="9763993at2"/>
<keyword evidence="6 12" id="KW-0408">Iron</keyword>
<dbReference type="InterPro" id="IPR013785">
    <property type="entry name" value="Aldolase_TIM"/>
</dbReference>
<proteinExistence type="inferred from homology"/>
<dbReference type="GO" id="GO:0061798">
    <property type="term" value="F:GTP 3',8'-cyclase activity"/>
    <property type="evidence" value="ECO:0007669"/>
    <property type="project" value="UniProtKB-UniRule"/>
</dbReference>
<dbReference type="GO" id="GO:0005525">
    <property type="term" value="F:GTP binding"/>
    <property type="evidence" value="ECO:0007669"/>
    <property type="project" value="UniProtKB-UniRule"/>
</dbReference>
<dbReference type="SMART" id="SM00729">
    <property type="entry name" value="Elp3"/>
    <property type="match status" value="1"/>
</dbReference>
<dbReference type="GO" id="GO:0046872">
    <property type="term" value="F:metal ion binding"/>
    <property type="evidence" value="ECO:0007669"/>
    <property type="project" value="UniProtKB-KW"/>
</dbReference>
<dbReference type="Pfam" id="PF04055">
    <property type="entry name" value="Radical_SAM"/>
    <property type="match status" value="1"/>
</dbReference>
<evidence type="ECO:0000256" key="11">
    <source>
        <dbReference type="ARBA" id="ARBA00048697"/>
    </source>
</evidence>
<comment type="caution">
    <text evidence="14">The sequence shown here is derived from an EMBL/GenBank/DDBJ whole genome shotgun (WGS) entry which is preliminary data.</text>
</comment>
<dbReference type="UniPathway" id="UPA00344"/>
<feature type="binding site" evidence="12">
    <location>
        <position position="44"/>
    </location>
    <ligand>
        <name>[4Fe-4S] cluster</name>
        <dbReference type="ChEBI" id="CHEBI:49883"/>
        <label>1</label>
        <note>4Fe-4S-S-AdoMet</note>
    </ligand>
</feature>
<evidence type="ECO:0000256" key="10">
    <source>
        <dbReference type="ARBA" id="ARBA00023239"/>
    </source>
</evidence>
<evidence type="ECO:0000256" key="9">
    <source>
        <dbReference type="ARBA" id="ARBA00023150"/>
    </source>
</evidence>
<protein>
    <recommendedName>
        <fullName evidence="1 12">GTP 3',8-cyclase</fullName>
        <ecNumber evidence="1 12">4.1.99.22</ecNumber>
    </recommendedName>
    <alternativeName>
        <fullName evidence="12">Molybdenum cofactor biosynthesis protein A</fullName>
    </alternativeName>
</protein>
<dbReference type="STRING" id="1921010.MMIC_P2113"/>
<evidence type="ECO:0000313" key="14">
    <source>
        <dbReference type="EMBL" id="GAV21133.1"/>
    </source>
</evidence>
<dbReference type="GO" id="GO:0051539">
    <property type="term" value="F:4 iron, 4 sulfur cluster binding"/>
    <property type="evidence" value="ECO:0007669"/>
    <property type="project" value="UniProtKB-UniRule"/>
</dbReference>
<dbReference type="NCBIfam" id="NF001199">
    <property type="entry name" value="PRK00164.2-1"/>
    <property type="match status" value="1"/>
</dbReference>
<dbReference type="GO" id="GO:1904047">
    <property type="term" value="F:S-adenosyl-L-methionine binding"/>
    <property type="evidence" value="ECO:0007669"/>
    <property type="project" value="UniProtKB-UniRule"/>
</dbReference>
<dbReference type="PANTHER" id="PTHR22960">
    <property type="entry name" value="MOLYBDOPTERIN COFACTOR SYNTHESIS PROTEIN A"/>
    <property type="match status" value="1"/>
</dbReference>
<dbReference type="GO" id="GO:0061799">
    <property type="term" value="F:cyclic pyranopterin monophosphate synthase activity"/>
    <property type="evidence" value="ECO:0007669"/>
    <property type="project" value="TreeGrafter"/>
</dbReference>
<comment type="similarity">
    <text evidence="12">Belongs to the radical SAM superfamily. MoaA family.</text>
</comment>
<dbReference type="InterPro" id="IPR007197">
    <property type="entry name" value="rSAM"/>
</dbReference>
<evidence type="ECO:0000256" key="1">
    <source>
        <dbReference type="ARBA" id="ARBA00012167"/>
    </source>
</evidence>
<feature type="binding site" evidence="12">
    <location>
        <position position="291"/>
    </location>
    <ligand>
        <name>[4Fe-4S] cluster</name>
        <dbReference type="ChEBI" id="CHEBI:49883"/>
        <label>2</label>
        <note>4Fe-4S-substrate</note>
    </ligand>
</feature>
<dbReference type="CDD" id="cd21117">
    <property type="entry name" value="Twitch_MoaA"/>
    <property type="match status" value="1"/>
</dbReference>
<dbReference type="InterPro" id="IPR000385">
    <property type="entry name" value="MoaA_NifB_PqqE_Fe-S-bd_CS"/>
</dbReference>
<evidence type="ECO:0000259" key="13">
    <source>
        <dbReference type="PROSITE" id="PS51918"/>
    </source>
</evidence>
<sequence length="346" mass="38776">MTPAPLIFYRQRPDQIGLYDRFDRQLTYLRISVTDRCNMRCDYCRPAADAYKAEPHGQILRYEEIEHITRLAAELGVSKVRITGGEPLVRRDLLKLIEKLAAIPGITDLSITTNATLLAKYADDLAMAGLNRINISLDSLNALRFRKLTGAELAPVLKGIEAAKKAGLTPIKLNTVLMRGINAGENYSEVAELIDFAICCDATIRFIELMPMKQGLDWDKHYISIDEVLAEDDVRQRIDLEAVAESQNTAASYLPLKNSPQKVGFITPMSERFCDDCNRLRLTADGHLRSCLPAESELNLRDLIRSGGSDDDVRNLFRRSAMIKPKIGTYGFNKDSEQRSMIHIGG</sequence>
<dbReference type="InterPro" id="IPR010505">
    <property type="entry name" value="MoaA_twitch"/>
</dbReference>